<accession>A0A2K2B6C5</accession>
<name>A0A2K2B6C5_POPTR</name>
<evidence type="ECO:0000256" key="1">
    <source>
        <dbReference type="SAM" id="Phobius"/>
    </source>
</evidence>
<evidence type="ECO:0000313" key="3">
    <source>
        <dbReference type="Proteomes" id="UP000006729"/>
    </source>
</evidence>
<feature type="transmembrane region" description="Helical" evidence="1">
    <location>
        <begin position="38"/>
        <end position="59"/>
    </location>
</feature>
<protein>
    <submittedName>
        <fullName evidence="2">Uncharacterized protein</fullName>
    </submittedName>
</protein>
<evidence type="ECO:0000313" key="2">
    <source>
        <dbReference type="EMBL" id="PNT45323.1"/>
    </source>
</evidence>
<gene>
    <name evidence="2" type="ORF">POPTR_003G130800</name>
</gene>
<keyword evidence="1" id="KW-1133">Transmembrane helix</keyword>
<sequence>MVLAKYMLSLDGAFHPCPGIVVSNNLALRGFISINPKVAMPFTLIHTHILLSFYCRLGFISCPRDSFFMDICIDLSML</sequence>
<keyword evidence="1" id="KW-0812">Transmembrane</keyword>
<proteinExistence type="predicted"/>
<dbReference type="EMBL" id="CM009292">
    <property type="protein sequence ID" value="PNT45323.1"/>
    <property type="molecule type" value="Genomic_DNA"/>
</dbReference>
<dbReference type="Proteomes" id="UP000006729">
    <property type="component" value="Chromosome 3"/>
</dbReference>
<reference evidence="2 3" key="1">
    <citation type="journal article" date="2006" name="Science">
        <title>The genome of black cottonwood, Populus trichocarpa (Torr. &amp; Gray).</title>
        <authorList>
            <person name="Tuskan G.A."/>
            <person name="Difazio S."/>
            <person name="Jansson S."/>
            <person name="Bohlmann J."/>
            <person name="Grigoriev I."/>
            <person name="Hellsten U."/>
            <person name="Putnam N."/>
            <person name="Ralph S."/>
            <person name="Rombauts S."/>
            <person name="Salamov A."/>
            <person name="Schein J."/>
            <person name="Sterck L."/>
            <person name="Aerts A."/>
            <person name="Bhalerao R.R."/>
            <person name="Bhalerao R.P."/>
            <person name="Blaudez D."/>
            <person name="Boerjan W."/>
            <person name="Brun A."/>
            <person name="Brunner A."/>
            <person name="Busov V."/>
            <person name="Campbell M."/>
            <person name="Carlson J."/>
            <person name="Chalot M."/>
            <person name="Chapman J."/>
            <person name="Chen G.L."/>
            <person name="Cooper D."/>
            <person name="Coutinho P.M."/>
            <person name="Couturier J."/>
            <person name="Covert S."/>
            <person name="Cronk Q."/>
            <person name="Cunningham R."/>
            <person name="Davis J."/>
            <person name="Degroeve S."/>
            <person name="Dejardin A."/>
            <person name="Depamphilis C."/>
            <person name="Detter J."/>
            <person name="Dirks B."/>
            <person name="Dubchak I."/>
            <person name="Duplessis S."/>
            <person name="Ehlting J."/>
            <person name="Ellis B."/>
            <person name="Gendler K."/>
            <person name="Goodstein D."/>
            <person name="Gribskov M."/>
            <person name="Grimwood J."/>
            <person name="Groover A."/>
            <person name="Gunter L."/>
            <person name="Hamberger B."/>
            <person name="Heinze B."/>
            <person name="Helariutta Y."/>
            <person name="Henrissat B."/>
            <person name="Holligan D."/>
            <person name="Holt R."/>
            <person name="Huang W."/>
            <person name="Islam-Faridi N."/>
            <person name="Jones S."/>
            <person name="Jones-Rhoades M."/>
            <person name="Jorgensen R."/>
            <person name="Joshi C."/>
            <person name="Kangasjarvi J."/>
            <person name="Karlsson J."/>
            <person name="Kelleher C."/>
            <person name="Kirkpatrick R."/>
            <person name="Kirst M."/>
            <person name="Kohler A."/>
            <person name="Kalluri U."/>
            <person name="Larimer F."/>
            <person name="Leebens-Mack J."/>
            <person name="Leple J.C."/>
            <person name="Locascio P."/>
            <person name="Lou Y."/>
            <person name="Lucas S."/>
            <person name="Martin F."/>
            <person name="Montanini B."/>
            <person name="Napoli C."/>
            <person name="Nelson D.R."/>
            <person name="Nelson C."/>
            <person name="Nieminen K."/>
            <person name="Nilsson O."/>
            <person name="Pereda V."/>
            <person name="Peter G."/>
            <person name="Philippe R."/>
            <person name="Pilate G."/>
            <person name="Poliakov A."/>
            <person name="Razumovskaya J."/>
            <person name="Richardson P."/>
            <person name="Rinaldi C."/>
            <person name="Ritland K."/>
            <person name="Rouze P."/>
            <person name="Ryaboy D."/>
            <person name="Schmutz J."/>
            <person name="Schrader J."/>
            <person name="Segerman B."/>
            <person name="Shin H."/>
            <person name="Siddiqui A."/>
            <person name="Sterky F."/>
            <person name="Terry A."/>
            <person name="Tsai C.J."/>
            <person name="Uberbacher E."/>
            <person name="Unneberg P."/>
            <person name="Vahala J."/>
            <person name="Wall K."/>
            <person name="Wessler S."/>
            <person name="Yang G."/>
            <person name="Yin T."/>
            <person name="Douglas C."/>
            <person name="Marra M."/>
            <person name="Sandberg G."/>
            <person name="Van de Peer Y."/>
            <person name="Rokhsar D."/>
        </authorList>
    </citation>
    <scope>NUCLEOTIDE SEQUENCE [LARGE SCALE GENOMIC DNA]</scope>
    <source>
        <strain evidence="3">cv. Nisqually</strain>
    </source>
</reference>
<keyword evidence="1" id="KW-0472">Membrane</keyword>
<dbReference type="InParanoid" id="A0A2K2B6C5"/>
<dbReference type="AlphaFoldDB" id="A0A2K2B6C5"/>
<organism evidence="2 3">
    <name type="scientific">Populus trichocarpa</name>
    <name type="common">Western balsam poplar</name>
    <name type="synonym">Populus balsamifera subsp. trichocarpa</name>
    <dbReference type="NCBI Taxonomy" id="3694"/>
    <lineage>
        <taxon>Eukaryota</taxon>
        <taxon>Viridiplantae</taxon>
        <taxon>Streptophyta</taxon>
        <taxon>Embryophyta</taxon>
        <taxon>Tracheophyta</taxon>
        <taxon>Spermatophyta</taxon>
        <taxon>Magnoliopsida</taxon>
        <taxon>eudicotyledons</taxon>
        <taxon>Gunneridae</taxon>
        <taxon>Pentapetalae</taxon>
        <taxon>rosids</taxon>
        <taxon>fabids</taxon>
        <taxon>Malpighiales</taxon>
        <taxon>Salicaceae</taxon>
        <taxon>Saliceae</taxon>
        <taxon>Populus</taxon>
    </lineage>
</organism>
<keyword evidence="3" id="KW-1185">Reference proteome</keyword>